<evidence type="ECO:0000313" key="7">
    <source>
        <dbReference type="EMBL" id="KZV85100.1"/>
    </source>
</evidence>
<dbReference type="InParanoid" id="A0A165DQ60"/>
<feature type="compositionally biased region" description="Polar residues" evidence="6">
    <location>
        <begin position="68"/>
        <end position="77"/>
    </location>
</feature>
<dbReference type="PANTHER" id="PTHR15598">
    <property type="entry name" value="ENHANCER OF MRNA-DECAPPING PROTEIN 4"/>
    <property type="match status" value="1"/>
</dbReference>
<keyword evidence="2" id="KW-0963">Cytoplasm</keyword>
<keyword evidence="5" id="KW-0175">Coiled coil</keyword>
<evidence type="ECO:0000256" key="5">
    <source>
        <dbReference type="SAM" id="Coils"/>
    </source>
</evidence>
<evidence type="ECO:0000313" key="8">
    <source>
        <dbReference type="Proteomes" id="UP000077266"/>
    </source>
</evidence>
<feature type="coiled-coil region" evidence="5">
    <location>
        <begin position="838"/>
        <end position="865"/>
    </location>
</feature>
<dbReference type="EMBL" id="KV426199">
    <property type="protein sequence ID" value="KZV85100.1"/>
    <property type="molecule type" value="Genomic_DNA"/>
</dbReference>
<feature type="compositionally biased region" description="Low complexity" evidence="6">
    <location>
        <begin position="83"/>
        <end position="94"/>
    </location>
</feature>
<evidence type="ECO:0000256" key="4">
    <source>
        <dbReference type="ARBA" id="ARBA00022737"/>
    </source>
</evidence>
<dbReference type="InterPro" id="IPR044938">
    <property type="entry name" value="EDC4_C_sf"/>
</dbReference>
<feature type="compositionally biased region" description="Low complexity" evidence="6">
    <location>
        <begin position="7"/>
        <end position="16"/>
    </location>
</feature>
<dbReference type="InterPro" id="IPR011047">
    <property type="entry name" value="Quinoprotein_ADH-like_sf"/>
</dbReference>
<evidence type="ECO:0000256" key="6">
    <source>
        <dbReference type="SAM" id="MobiDB-lite"/>
    </source>
</evidence>
<dbReference type="InterPro" id="IPR015943">
    <property type="entry name" value="WD40/YVTN_repeat-like_dom_sf"/>
</dbReference>
<dbReference type="OrthoDB" id="21128at2759"/>
<feature type="region of interest" description="Disordered" evidence="6">
    <location>
        <begin position="871"/>
        <end position="957"/>
    </location>
</feature>
<feature type="coiled-coil region" evidence="5">
    <location>
        <begin position="667"/>
        <end position="697"/>
    </location>
</feature>
<evidence type="ECO:0000256" key="3">
    <source>
        <dbReference type="ARBA" id="ARBA00022574"/>
    </source>
</evidence>
<keyword evidence="8" id="KW-1185">Reference proteome</keyword>
<feature type="compositionally biased region" description="Low complexity" evidence="6">
    <location>
        <begin position="882"/>
        <end position="904"/>
    </location>
</feature>
<feature type="compositionally biased region" description="Pro residues" evidence="6">
    <location>
        <begin position="921"/>
        <end position="930"/>
    </location>
</feature>
<keyword evidence="3" id="KW-0853">WD repeat</keyword>
<dbReference type="GO" id="GO:0031087">
    <property type="term" value="P:deadenylation-independent decapping of nuclear-transcribed mRNA"/>
    <property type="evidence" value="ECO:0007669"/>
    <property type="project" value="InterPro"/>
</dbReference>
<reference evidence="7 8" key="1">
    <citation type="journal article" date="2016" name="Mol. Biol. Evol.">
        <title>Comparative Genomics of Early-Diverging Mushroom-Forming Fungi Provides Insights into the Origins of Lignocellulose Decay Capabilities.</title>
        <authorList>
            <person name="Nagy L.G."/>
            <person name="Riley R."/>
            <person name="Tritt A."/>
            <person name="Adam C."/>
            <person name="Daum C."/>
            <person name="Floudas D."/>
            <person name="Sun H."/>
            <person name="Yadav J.S."/>
            <person name="Pangilinan J."/>
            <person name="Larsson K.H."/>
            <person name="Matsuura K."/>
            <person name="Barry K."/>
            <person name="Labutti K."/>
            <person name="Kuo R."/>
            <person name="Ohm R.A."/>
            <person name="Bhattacharya S.S."/>
            <person name="Shirouzu T."/>
            <person name="Yoshinaga Y."/>
            <person name="Martin F.M."/>
            <person name="Grigoriev I.V."/>
            <person name="Hibbett D.S."/>
        </authorList>
    </citation>
    <scope>NUCLEOTIDE SEQUENCE [LARGE SCALE GENOMIC DNA]</scope>
    <source>
        <strain evidence="7 8">HHB12029</strain>
    </source>
</reference>
<dbReference type="SUPFAM" id="SSF50998">
    <property type="entry name" value="Quinoprotein alcohol dehydrogenase-like"/>
    <property type="match status" value="1"/>
</dbReference>
<evidence type="ECO:0000256" key="1">
    <source>
        <dbReference type="ARBA" id="ARBA00004496"/>
    </source>
</evidence>
<dbReference type="Gene3D" id="2.130.10.10">
    <property type="entry name" value="YVTN repeat-like/Quinoprotein amine dehydrogenase"/>
    <property type="match status" value="1"/>
</dbReference>
<dbReference type="Gene3D" id="1.10.220.100">
    <property type="entry name" value="conserved c-terminal region of ge- 1"/>
    <property type="match status" value="1"/>
</dbReference>
<dbReference type="STRING" id="1314781.A0A165DQ60"/>
<organism evidence="7 8">
    <name type="scientific">Exidia glandulosa HHB12029</name>
    <dbReference type="NCBI Taxonomy" id="1314781"/>
    <lineage>
        <taxon>Eukaryota</taxon>
        <taxon>Fungi</taxon>
        <taxon>Dikarya</taxon>
        <taxon>Basidiomycota</taxon>
        <taxon>Agaricomycotina</taxon>
        <taxon>Agaricomycetes</taxon>
        <taxon>Auriculariales</taxon>
        <taxon>Exidiaceae</taxon>
        <taxon>Exidia</taxon>
    </lineage>
</organism>
<comment type="subcellular location">
    <subcellularLocation>
        <location evidence="1">Cytoplasm</location>
    </subcellularLocation>
</comment>
<evidence type="ECO:0000256" key="2">
    <source>
        <dbReference type="ARBA" id="ARBA00022490"/>
    </source>
</evidence>
<keyword evidence="4" id="KW-0677">Repeat</keyword>
<sequence length="1105" mass="119703">MPPPAPMAGEPKPKAATTVQQQPQQKASPRASPPRTLAQRPPLRSSEASSLTHIVSAAPAPAGRERGSSPTPRGTNNAGPGGQWQQQQQQQPQGQGKGAGRGKKQQAALAPAAPQSQTIVFDVAQAEGSTLASTDFVKSTAIALLKIDPIFVPGCTIGVTSWVAYAMTRGRVRVIGRANGERTLLQLPPLFPPTTTVIDMVVTGNRLAAVTSDGGFVIWEVPRVVEDDVPASLLLCVVPSPENPLKVVKWHPKQFDTLAVGSDTEIFLVNVADAINAYHGEPVTQNELAHLGSVYSLVSPLVSFAFDAANYTIMAISEDSTLSCWSNMDKLPAFTAKIQGEGYPSSIDVIEGGVVIGRKQGTVLQLLPAYSAEVLSTVRFINGAREDREMFGHVAYDSRIRTLWVANSRRESLIALRIALDPADPHAGYFDQLVEFPGLKPTIHFVILSGDADPRGEEAEAACVAAKIQPSELALVAYSVHAHGVDQVLIRQEWFDMAMATIPPRPAPSLSAVPSGMVQAVVPSSSPSSSDNKASRVPQHQAHLHHPQPIPLHHNPLAAVPARPRTPSSEDIEAEVAATVDTRLAEVKPRGPKGGAKEKNKQKEQQQQQQQQAQQQRTDQDAALKSDATASGSGSGSNSGSGTDTLLNNALTKEIRKVEENLHTKIGRLITKELDKQQARLEELRAAEQQADFARQEKILKLISTELTKNTTRVVEAAVKTVVQNSVLPSLETITKNEVKAALNGQIAKGLGDSVNQTLPSEIERLLLRPDVANHVARTFSSTVTPLVERNVKDAITKTLIPAYMQQSESMHQELSREIHSEIISVKKEIITWQSDALKGQESIIRDMEMTVKALSEQVKFLSMNLLPGVQPPMLPPPRRISPVQSHPSSHSQQGSSHMRQGPQPVHPGPPPQMYQQNSPYAPPPPPPQNNPSWFQANHGPPPPHMQPQQAPVRDQVQVSQDDWDEVYLSVLGTQDAGQLRDLLARSNPDIIMPLNGSVPLSQAVVLTLSHRIAQAISETSPMDEFFKSGIWWIQRAMAVLNVNDPIISAYVARVLPTVLNMLSTTRQRIGILPVPQAGEASRIVSDLQELVNRKMNLIPMPLPA</sequence>
<accession>A0A165DQ60</accession>
<dbReference type="InterPro" id="IPR045152">
    <property type="entry name" value="EDC4-like"/>
</dbReference>
<gene>
    <name evidence="7" type="ORF">EXIGLDRAFT_682093</name>
</gene>
<feature type="compositionally biased region" description="Pro residues" evidence="6">
    <location>
        <begin position="871"/>
        <end position="880"/>
    </location>
</feature>
<feature type="region of interest" description="Disordered" evidence="6">
    <location>
        <begin position="520"/>
        <end position="645"/>
    </location>
</feature>
<evidence type="ECO:0008006" key="9">
    <source>
        <dbReference type="Google" id="ProtNLM"/>
    </source>
</evidence>
<name>A0A165DQ60_EXIGL</name>
<feature type="compositionally biased region" description="Basic and acidic residues" evidence="6">
    <location>
        <begin position="583"/>
        <end position="604"/>
    </location>
</feature>
<feature type="compositionally biased region" description="Polar residues" evidence="6">
    <location>
        <begin position="17"/>
        <end position="27"/>
    </location>
</feature>
<feature type="region of interest" description="Disordered" evidence="6">
    <location>
        <begin position="1"/>
        <end position="114"/>
    </location>
</feature>
<proteinExistence type="predicted"/>
<feature type="compositionally biased region" description="Low complexity" evidence="6">
    <location>
        <begin position="105"/>
        <end position="114"/>
    </location>
</feature>
<dbReference type="AlphaFoldDB" id="A0A165DQ60"/>
<protein>
    <recommendedName>
        <fullName evidence="9">Enhancer of mRNA-decapping protein 4 WD40 repeat region domain-containing protein</fullName>
    </recommendedName>
</protein>
<dbReference type="GO" id="GO:0000932">
    <property type="term" value="C:P-body"/>
    <property type="evidence" value="ECO:0007669"/>
    <property type="project" value="TreeGrafter"/>
</dbReference>
<dbReference type="Proteomes" id="UP000077266">
    <property type="component" value="Unassembled WGS sequence"/>
</dbReference>
<feature type="compositionally biased region" description="Low complexity" evidence="6">
    <location>
        <begin position="605"/>
        <end position="616"/>
    </location>
</feature>
<dbReference type="PANTHER" id="PTHR15598:SF5">
    <property type="entry name" value="ENHANCER OF MRNA-DECAPPING PROTEIN 4"/>
    <property type="match status" value="1"/>
</dbReference>